<feature type="domain" description="F-box" evidence="1">
    <location>
        <begin position="28"/>
        <end position="58"/>
    </location>
</feature>
<dbReference type="Pfam" id="PF12777">
    <property type="entry name" value="MT"/>
    <property type="match status" value="1"/>
</dbReference>
<dbReference type="GO" id="GO:0097729">
    <property type="term" value="C:9+2 motile cilium"/>
    <property type="evidence" value="ECO:0007669"/>
    <property type="project" value="TreeGrafter"/>
</dbReference>
<dbReference type="GO" id="GO:0045505">
    <property type="term" value="F:dynein intermediate chain binding"/>
    <property type="evidence" value="ECO:0007669"/>
    <property type="project" value="InterPro"/>
</dbReference>
<name>A0A8S1XQL6_PAROT</name>
<evidence type="ECO:0000259" key="1">
    <source>
        <dbReference type="Pfam" id="PF00646"/>
    </source>
</evidence>
<dbReference type="InterPro" id="IPR001810">
    <property type="entry name" value="F-box_dom"/>
</dbReference>
<dbReference type="AlphaFoldDB" id="A0A8S1XQL6"/>
<dbReference type="GO" id="GO:0051959">
    <property type="term" value="F:dynein light intermediate chain binding"/>
    <property type="evidence" value="ECO:0007669"/>
    <property type="project" value="InterPro"/>
</dbReference>
<dbReference type="Pfam" id="PF00646">
    <property type="entry name" value="F-box"/>
    <property type="match status" value="1"/>
</dbReference>
<dbReference type="GO" id="GO:0008569">
    <property type="term" value="F:minus-end-directed microtubule motor activity"/>
    <property type="evidence" value="ECO:0007669"/>
    <property type="project" value="TreeGrafter"/>
</dbReference>
<evidence type="ECO:0008006" key="5">
    <source>
        <dbReference type="Google" id="ProtNLM"/>
    </source>
</evidence>
<dbReference type="InterPro" id="IPR026983">
    <property type="entry name" value="DHC"/>
</dbReference>
<dbReference type="InterPro" id="IPR024743">
    <property type="entry name" value="Dynein_HC_stalk"/>
</dbReference>
<comment type="caution">
    <text evidence="3">The sequence shown here is derived from an EMBL/GenBank/DDBJ whole genome shotgun (WGS) entry which is preliminary data.</text>
</comment>
<dbReference type="GO" id="GO:0060294">
    <property type="term" value="P:cilium movement involved in cell motility"/>
    <property type="evidence" value="ECO:0007669"/>
    <property type="project" value="TreeGrafter"/>
</dbReference>
<dbReference type="GO" id="GO:0030286">
    <property type="term" value="C:dynein complex"/>
    <property type="evidence" value="ECO:0007669"/>
    <property type="project" value="InterPro"/>
</dbReference>
<dbReference type="CDD" id="cd09917">
    <property type="entry name" value="F-box_SF"/>
    <property type="match status" value="1"/>
</dbReference>
<accession>A0A8S1XQL6</accession>
<proteinExistence type="predicted"/>
<feature type="domain" description="Dynein heavy chain coiled coil stalk" evidence="2">
    <location>
        <begin position="78"/>
        <end position="182"/>
    </location>
</feature>
<evidence type="ECO:0000259" key="2">
    <source>
        <dbReference type="Pfam" id="PF12777"/>
    </source>
</evidence>
<keyword evidence="4" id="KW-1185">Reference proteome</keyword>
<sequence length="247" mass="28762">MFQTPTNELNNNDPVSARHNMLYQVEIEVFNQILMFLDIKSLLQFRLVSRHAKETVTQMLPIQLHNLQQLIEEQQNEIQIKIQSLQQPAGKDQNQDQGLQAALNGIQKINKAHINELKCFVRPPELVERIINLICLTLEPTFKIQKDNWKECLKFLNQQNFILLIINLDISKLSENQLQQLEQVKSIQEKQAAATSLVANSFLIYLKALLALRQSKDYETQIEIKELQCKTKKEKHLADKLEKIINK</sequence>
<evidence type="ECO:0000313" key="4">
    <source>
        <dbReference type="Proteomes" id="UP000683925"/>
    </source>
</evidence>
<dbReference type="PANTHER" id="PTHR10676">
    <property type="entry name" value="DYNEIN HEAVY CHAIN FAMILY PROTEIN"/>
    <property type="match status" value="1"/>
</dbReference>
<gene>
    <name evidence="3" type="ORF">POCTA_138.1.T1300039</name>
</gene>
<organism evidence="3 4">
    <name type="scientific">Paramecium octaurelia</name>
    <dbReference type="NCBI Taxonomy" id="43137"/>
    <lineage>
        <taxon>Eukaryota</taxon>
        <taxon>Sar</taxon>
        <taxon>Alveolata</taxon>
        <taxon>Ciliophora</taxon>
        <taxon>Intramacronucleata</taxon>
        <taxon>Oligohymenophorea</taxon>
        <taxon>Peniculida</taxon>
        <taxon>Parameciidae</taxon>
        <taxon>Paramecium</taxon>
    </lineage>
</organism>
<dbReference type="Proteomes" id="UP000683925">
    <property type="component" value="Unassembled WGS sequence"/>
</dbReference>
<reference evidence="3" key="1">
    <citation type="submission" date="2021-01" db="EMBL/GenBank/DDBJ databases">
        <authorList>
            <consortium name="Genoscope - CEA"/>
            <person name="William W."/>
        </authorList>
    </citation>
    <scope>NUCLEOTIDE SEQUENCE</scope>
</reference>
<evidence type="ECO:0000313" key="3">
    <source>
        <dbReference type="EMBL" id="CAD8203459.1"/>
    </source>
</evidence>
<protein>
    <recommendedName>
        <fullName evidence="5">F-box domain-containing protein</fullName>
    </recommendedName>
</protein>
<dbReference type="OrthoDB" id="311005at2759"/>
<dbReference type="EMBL" id="CAJJDP010000130">
    <property type="protein sequence ID" value="CAD8203459.1"/>
    <property type="molecule type" value="Genomic_DNA"/>
</dbReference>